<evidence type="ECO:0000256" key="2">
    <source>
        <dbReference type="ARBA" id="ARBA00022692"/>
    </source>
</evidence>
<dbReference type="InterPro" id="IPR051856">
    <property type="entry name" value="CSR-E3_Ligase_Protein"/>
</dbReference>
<evidence type="ECO:0000313" key="8">
    <source>
        <dbReference type="Proteomes" id="UP000571582"/>
    </source>
</evidence>
<feature type="transmembrane region" description="Helical" evidence="5">
    <location>
        <begin position="385"/>
        <end position="409"/>
    </location>
</feature>
<dbReference type="PANTHER" id="PTHR21041">
    <property type="entry name" value="DENDRITIC CELL-SPECIFIC TRANSMEMBRANE PROTEIN"/>
    <property type="match status" value="1"/>
</dbReference>
<keyword evidence="2 5" id="KW-0812">Transmembrane</keyword>
<dbReference type="EMBL" id="VWYE01028592">
    <property type="protein sequence ID" value="NXQ36710.1"/>
    <property type="molecule type" value="Genomic_DNA"/>
</dbReference>
<proteinExistence type="predicted"/>
<dbReference type="InterPro" id="IPR012858">
    <property type="entry name" value="DC_STAMP-like"/>
</dbReference>
<evidence type="ECO:0000256" key="1">
    <source>
        <dbReference type="ARBA" id="ARBA00004141"/>
    </source>
</evidence>
<accession>A0A7L2CF99</accession>
<feature type="non-terminal residue" evidence="7">
    <location>
        <position position="557"/>
    </location>
</feature>
<evidence type="ECO:0000256" key="4">
    <source>
        <dbReference type="ARBA" id="ARBA00023136"/>
    </source>
</evidence>
<feature type="domain" description="Dendritic cell-specific transmembrane protein-like" evidence="6">
    <location>
        <begin position="330"/>
        <end position="520"/>
    </location>
</feature>
<sequence length="557" mass="63304">RSLGGLTLGLAVASIYGALVLLVQGHNVWYCLSITVILGAGLGLGTAFSMKTRMIVLLALPHFFTKEGKMMIMMLALCLTVQGPGTNLLHNISQVAKALSCGAELAQNQTAERLQRAKEPLLNMQKKIKEIGQNAKVVGDRVRKFVRSIIDSTRHVARALRNVWMWLSRAGNFCNRGLGTPRAACFRHLDKAKDQCERAIPLLFHLCYVVHGFKVLCDIMTGLGFMFCSIPKYIQVFIRSRVTAPLTDALNRVRAEFEFNISVVHHFSVNLNASKSLGEVSADIMAAVQQHMEPYHQVLELFSYISFLAILYLCYQAIRYRRRYLRDDTFDNIYITRRFVEMDLRCAEEGKPTVLPLSALERGRYIPPGALWLSKRERRQYSLQLFAFLRHVMIGLSIILADYSIFWLLELFRHQLSAEIIARAPSTMSISVNGTGYTSEIFQDLVSAFNTLQEGKVSVLSQVCLIEPVEPDHNTYITIGILYGIWLFICVFGSYMARLRRAVCAAYFPSREQERLVFLHNIIRARREWLIFALRQVGTQRLADTGKSRLFLMLISR</sequence>
<feature type="non-terminal residue" evidence="7">
    <location>
        <position position="1"/>
    </location>
</feature>
<dbReference type="Pfam" id="PF07782">
    <property type="entry name" value="DC_STAMP"/>
    <property type="match status" value="1"/>
</dbReference>
<evidence type="ECO:0000259" key="6">
    <source>
        <dbReference type="Pfam" id="PF07782"/>
    </source>
</evidence>
<gene>
    <name evidence="7" type="primary">Dcst2</name>
    <name evidence="7" type="ORF">ALACHE_R07109</name>
</gene>
<evidence type="ECO:0000256" key="3">
    <source>
        <dbReference type="ARBA" id="ARBA00022989"/>
    </source>
</evidence>
<name>A0A7L2CF99_9PASS</name>
<protein>
    <submittedName>
        <fullName evidence="7">DCST2 protein</fullName>
    </submittedName>
</protein>
<keyword evidence="4 5" id="KW-0472">Membrane</keyword>
<evidence type="ECO:0000313" key="7">
    <source>
        <dbReference type="EMBL" id="NXQ36710.1"/>
    </source>
</evidence>
<evidence type="ECO:0000256" key="5">
    <source>
        <dbReference type="SAM" id="Phobius"/>
    </source>
</evidence>
<dbReference type="GO" id="GO:0016020">
    <property type="term" value="C:membrane"/>
    <property type="evidence" value="ECO:0007669"/>
    <property type="project" value="UniProtKB-SubCell"/>
</dbReference>
<keyword evidence="3 5" id="KW-1133">Transmembrane helix</keyword>
<comment type="subcellular location">
    <subcellularLocation>
        <location evidence="1">Membrane</location>
        <topology evidence="1">Multi-pass membrane protein</topology>
    </subcellularLocation>
</comment>
<feature type="transmembrane region" description="Helical" evidence="5">
    <location>
        <begin position="70"/>
        <end position="89"/>
    </location>
</feature>
<dbReference type="AlphaFoldDB" id="A0A7L2CF99"/>
<dbReference type="PANTHER" id="PTHR21041:SF6">
    <property type="entry name" value="DC-STAMP DOMAIN-CONTAINING PROTEIN 2"/>
    <property type="match status" value="1"/>
</dbReference>
<reference evidence="7 8" key="1">
    <citation type="submission" date="2019-09" db="EMBL/GenBank/DDBJ databases">
        <title>Bird 10,000 Genomes (B10K) Project - Family phase.</title>
        <authorList>
            <person name="Zhang G."/>
        </authorList>
    </citation>
    <scope>NUCLEOTIDE SEQUENCE [LARGE SCALE GENOMIC DNA]</scope>
    <source>
        <strain evidence="7">B10K-DU-001-15</strain>
        <tissue evidence="7">Muscle</tissue>
    </source>
</reference>
<dbReference type="Proteomes" id="UP000571582">
    <property type="component" value="Unassembled WGS sequence"/>
</dbReference>
<comment type="caution">
    <text evidence="7">The sequence shown here is derived from an EMBL/GenBank/DDBJ whole genome shotgun (WGS) entry which is preliminary data.</text>
</comment>
<keyword evidence="8" id="KW-1185">Reference proteome</keyword>
<organism evidence="7 8">
    <name type="scientific">Alaudala cheleensis</name>
    <name type="common">Asian short-toed lark</name>
    <dbReference type="NCBI Taxonomy" id="670337"/>
    <lineage>
        <taxon>Eukaryota</taxon>
        <taxon>Metazoa</taxon>
        <taxon>Chordata</taxon>
        <taxon>Craniata</taxon>
        <taxon>Vertebrata</taxon>
        <taxon>Euteleostomi</taxon>
        <taxon>Archelosauria</taxon>
        <taxon>Archosauria</taxon>
        <taxon>Dinosauria</taxon>
        <taxon>Saurischia</taxon>
        <taxon>Theropoda</taxon>
        <taxon>Coelurosauria</taxon>
        <taxon>Aves</taxon>
        <taxon>Neognathae</taxon>
        <taxon>Neoaves</taxon>
        <taxon>Telluraves</taxon>
        <taxon>Australaves</taxon>
        <taxon>Passeriformes</taxon>
        <taxon>Sylvioidea</taxon>
        <taxon>Alaudidae</taxon>
        <taxon>Alaudala</taxon>
    </lineage>
</organism>
<feature type="transmembrane region" description="Helical" evidence="5">
    <location>
        <begin position="476"/>
        <end position="497"/>
    </location>
</feature>
<feature type="transmembrane region" description="Helical" evidence="5">
    <location>
        <begin position="301"/>
        <end position="318"/>
    </location>
</feature>
<dbReference type="Pfam" id="PF26039">
    <property type="entry name" value="Dcst2"/>
    <property type="match status" value="1"/>
</dbReference>
<feature type="transmembrane region" description="Helical" evidence="5">
    <location>
        <begin position="27"/>
        <end position="49"/>
    </location>
</feature>